<protein>
    <submittedName>
        <fullName evidence="1">Uncharacterized protein</fullName>
    </submittedName>
</protein>
<dbReference type="RefSeq" id="WP_100667288.1">
    <property type="nucleotide sequence ID" value="NZ_CP024955.1"/>
</dbReference>
<dbReference type="Proteomes" id="UP000231932">
    <property type="component" value="Chromosome"/>
</dbReference>
<evidence type="ECO:0000313" key="2">
    <source>
        <dbReference type="Proteomes" id="UP000231932"/>
    </source>
</evidence>
<dbReference type="EMBL" id="CP024955">
    <property type="protein sequence ID" value="ATY84468.1"/>
    <property type="molecule type" value="Genomic_DNA"/>
</dbReference>
<keyword evidence="2" id="KW-1185">Reference proteome</keyword>
<gene>
    <name evidence="1" type="ORF">CVV65_05445</name>
</gene>
<reference evidence="2" key="1">
    <citation type="submission" date="2017-11" db="EMBL/GenBank/DDBJ databases">
        <title>Complete Genome Sequence of Kyrpidia sp. Strain EA-1, a thermophilic, hydrogen-oxidizing Bacterium, isolated from the Azores.</title>
        <authorList>
            <person name="Reiner J.E."/>
            <person name="Lapp C.J."/>
            <person name="Bunk B."/>
            <person name="Gescher J."/>
        </authorList>
    </citation>
    <scope>NUCLEOTIDE SEQUENCE [LARGE SCALE GENOMIC DNA]</scope>
    <source>
        <strain evidence="2">EA-1</strain>
    </source>
</reference>
<accession>A0A2K8N561</accession>
<sequence>MKSRVHQIVRDDQGLFSALDASQQLTIQLSLLDVMETAREGLMALGVQTGFRVIQLMMREEVEALVGPKGKHHPERKAV</sequence>
<proteinExistence type="predicted"/>
<organism evidence="1 2">
    <name type="scientific">Kyrpidia spormannii</name>
    <dbReference type="NCBI Taxonomy" id="2055160"/>
    <lineage>
        <taxon>Bacteria</taxon>
        <taxon>Bacillati</taxon>
        <taxon>Bacillota</taxon>
        <taxon>Bacilli</taxon>
        <taxon>Bacillales</taxon>
        <taxon>Alicyclobacillaceae</taxon>
        <taxon>Kyrpidia</taxon>
    </lineage>
</organism>
<dbReference type="AlphaFoldDB" id="A0A2K8N561"/>
<name>A0A2K8N561_9BACL</name>
<evidence type="ECO:0000313" key="1">
    <source>
        <dbReference type="EMBL" id="ATY84468.1"/>
    </source>
</evidence>
<dbReference type="KEGG" id="kyr:CVV65_05445"/>